<comment type="caution">
    <text evidence="1">The sequence shown here is derived from an EMBL/GenBank/DDBJ whole genome shotgun (WGS) entry which is preliminary data.</text>
</comment>
<dbReference type="InterPro" id="IPR014985">
    <property type="entry name" value="WbqC"/>
</dbReference>
<dbReference type="Pfam" id="PF08889">
    <property type="entry name" value="WbqC"/>
    <property type="match status" value="1"/>
</dbReference>
<gene>
    <name evidence="1" type="ORF">GCM10010361_45090</name>
</gene>
<sequence length="264" mass="29395">MPRTCLSPTQGLPADSSPHDLPAPGGLCAIHQPNLFPRLSTLAKLFAADYWIVLDDVQFARRDYQHRARLAALDRPQQRQWLTLPTHLPHGRATLIREARLADPIRSRRRITHMLSQHYRSSPFWPTVRSALVAVIDQFAITDRTAVVAEMSTRILLDLLGWKGQVLHSSEFTARADRSLRLLDLASTTKASGYLCGPGGMKYLRRELFVSRGVPVVPFRTPAVGTWQGAREISSLSPLLLHGPEDLAEELQSLAAFHGESSVT</sequence>
<accession>A0ABN1AG20</accession>
<evidence type="ECO:0000313" key="2">
    <source>
        <dbReference type="Proteomes" id="UP001500909"/>
    </source>
</evidence>
<protein>
    <recommendedName>
        <fullName evidence="3">WbqC-like protein</fullName>
    </recommendedName>
</protein>
<proteinExistence type="predicted"/>
<name>A0ABN1AG20_9ACTN</name>
<dbReference type="RefSeq" id="WP_346096960.1">
    <property type="nucleotide sequence ID" value="NZ_BAAABY010000032.1"/>
</dbReference>
<evidence type="ECO:0008006" key="3">
    <source>
        <dbReference type="Google" id="ProtNLM"/>
    </source>
</evidence>
<dbReference type="EMBL" id="BAAABY010000032">
    <property type="protein sequence ID" value="GAA0475646.1"/>
    <property type="molecule type" value="Genomic_DNA"/>
</dbReference>
<dbReference type="Proteomes" id="UP001500909">
    <property type="component" value="Unassembled WGS sequence"/>
</dbReference>
<evidence type="ECO:0000313" key="1">
    <source>
        <dbReference type="EMBL" id="GAA0475646.1"/>
    </source>
</evidence>
<keyword evidence="2" id="KW-1185">Reference proteome</keyword>
<organism evidence="1 2">
    <name type="scientific">Streptomyces olivaceiscleroticus</name>
    <dbReference type="NCBI Taxonomy" id="68245"/>
    <lineage>
        <taxon>Bacteria</taxon>
        <taxon>Bacillati</taxon>
        <taxon>Actinomycetota</taxon>
        <taxon>Actinomycetes</taxon>
        <taxon>Kitasatosporales</taxon>
        <taxon>Streptomycetaceae</taxon>
        <taxon>Streptomyces</taxon>
    </lineage>
</organism>
<reference evidence="1 2" key="1">
    <citation type="journal article" date="2019" name="Int. J. Syst. Evol. Microbiol.">
        <title>The Global Catalogue of Microorganisms (GCM) 10K type strain sequencing project: providing services to taxonomists for standard genome sequencing and annotation.</title>
        <authorList>
            <consortium name="The Broad Institute Genomics Platform"/>
            <consortium name="The Broad Institute Genome Sequencing Center for Infectious Disease"/>
            <person name="Wu L."/>
            <person name="Ma J."/>
        </authorList>
    </citation>
    <scope>NUCLEOTIDE SEQUENCE [LARGE SCALE GENOMIC DNA]</scope>
    <source>
        <strain evidence="1 2">JCM 4805</strain>
    </source>
</reference>